<proteinExistence type="predicted"/>
<evidence type="ECO:0000259" key="2">
    <source>
        <dbReference type="Pfam" id="PF23604"/>
    </source>
</evidence>
<name>A0A914D6L8_9BILA</name>
<feature type="domain" description="TRAPPC10 Ig-like" evidence="2">
    <location>
        <begin position="763"/>
        <end position="878"/>
    </location>
</feature>
<dbReference type="GO" id="GO:0034498">
    <property type="term" value="P:early endosome to Golgi transport"/>
    <property type="evidence" value="ECO:0007669"/>
    <property type="project" value="TreeGrafter"/>
</dbReference>
<dbReference type="Pfam" id="PF23604">
    <property type="entry name" value="Ig_TRAPPC10"/>
    <property type="match status" value="1"/>
</dbReference>
<dbReference type="Proteomes" id="UP000887540">
    <property type="component" value="Unplaced"/>
</dbReference>
<dbReference type="InterPro" id="IPR056917">
    <property type="entry name" value="Ig_TRAPPC10"/>
</dbReference>
<organism evidence="3 4">
    <name type="scientific">Acrobeloides nanus</name>
    <dbReference type="NCBI Taxonomy" id="290746"/>
    <lineage>
        <taxon>Eukaryota</taxon>
        <taxon>Metazoa</taxon>
        <taxon>Ecdysozoa</taxon>
        <taxon>Nematoda</taxon>
        <taxon>Chromadorea</taxon>
        <taxon>Rhabditida</taxon>
        <taxon>Tylenchina</taxon>
        <taxon>Cephalobomorpha</taxon>
        <taxon>Cephaloboidea</taxon>
        <taxon>Cephalobidae</taxon>
        <taxon>Acrobeloides</taxon>
    </lineage>
</organism>
<dbReference type="PANTHER" id="PTHR13251">
    <property type="entry name" value="EPILEPSY HOLOPROSENCEPHALY CANDIDATE 1/TMEM1"/>
    <property type="match status" value="1"/>
</dbReference>
<accession>A0A914D6L8</accession>
<reference evidence="4" key="1">
    <citation type="submission" date="2022-11" db="UniProtKB">
        <authorList>
            <consortium name="WormBaseParasite"/>
        </authorList>
    </citation>
    <scope>IDENTIFICATION</scope>
</reference>
<dbReference type="GO" id="GO:1990071">
    <property type="term" value="C:TRAPPII protein complex"/>
    <property type="evidence" value="ECO:0007669"/>
    <property type="project" value="InterPro"/>
</dbReference>
<evidence type="ECO:0000313" key="4">
    <source>
        <dbReference type="WBParaSite" id="ACRNAN_scaffold1864.g24095.t2"/>
    </source>
</evidence>
<feature type="domain" description="TRAPPC10/Trs130 N-terminal" evidence="1">
    <location>
        <begin position="16"/>
        <end position="262"/>
    </location>
</feature>
<dbReference type="GO" id="GO:0006891">
    <property type="term" value="P:intra-Golgi vesicle-mediated transport"/>
    <property type="evidence" value="ECO:0007669"/>
    <property type="project" value="TreeGrafter"/>
</dbReference>
<evidence type="ECO:0000313" key="3">
    <source>
        <dbReference type="Proteomes" id="UP000887540"/>
    </source>
</evidence>
<dbReference type="Pfam" id="PF23036">
    <property type="entry name" value="TRAPPC10_1st"/>
    <property type="match status" value="1"/>
</dbReference>
<dbReference type="AlphaFoldDB" id="A0A914D6L8"/>
<sequence>MENCSLLKIQKGCPLQITWNGSEECFKKHEKKIYSALSNGEISWKRQDQKSPYPLQICFKPKFVPFKEELVITPTEEPASISSIAFFHVYFIYVESADEYRLKVRPEISEWFATLNAIENSQWFIIFDSGRAKEKKNRGHVMEKIKSDFARFLDRLIEMNEQNEKISLEFVQLTLSTALDNFIASHENYFLKLKTSFMSDGAWNLARLINQQVHICRIYWSLSLFENVLALLDELDLIITDILNKVSEKSSDNLPAWYLNLKELSFGEFCPFLRVFMYVDCVTETLDLITMRTFVLAQQILCSFFAYNFRLKSLSYKITEDEKFQQLASNFASFIFRYVLQCINRISDDVHILNISTCDVYHEIWTVILSIDAFDLCDMLCTLETIDSGVIYFGQLLYHRCLSLSSIFNKISSNGFNKDGIIKWLDFILNDSSSENLLTPNVIKFTKTLADEDPEKFREYYKDALLDGFRLFEKFHWTRLGDFIRNLLIEFFRHSREEERIYEYLSHLIEDLLKDFHNSKFLLECCHLLLSNFTSYIEKDPELFFDCLLILVVNDAENSEEIFNELIPKIKNSETKIQRYNFAPSKTVFPFRIKKVSPCFLEAVINTSIRFEASIDYALPFALSNCKIKFAFKKLSKSTLDAGLNPIFSSSLGTSDSTFRFACVSKGLLAKELDLMEYLQSSIHKCEDLLIFSTDSDDILLQSGHNRFTLRGETSRMGCYLLNHIEITVGDSLVFLLHYQQEMDSQSGLENILCSVGVRMPSVSLISADKSLFSGVAQRISFNVSAGTIPINEETKLHVSVFGKNKIMEFLNEKNKWEKEAEIFIKPLASEESYNVDVFLCLAIDRMNYSANQALKVQHKVEVKWRDQSWTFPLNFSPIMSLKTMTSVLEDRVLFEVDIQRCDGQSNMFIQPINAEILQHNSVVKPPMEAKLLNPLLEPILENSSVRIIWQIPVTKIDKTVPIKHHLKLLYQVEWDENKPKNENGAIPQCAFDREYVFEEDLTFCIHKAEYEVCAQVLSEHPQTVLCRAESQCDLLISLRSLANRPEYIIVVVETDPEYWTSVERFKIVQIKESGIGRTSFGIIPKQVGFLPYPSIYIHKCNATDHN</sequence>
<keyword evidence="3" id="KW-1185">Reference proteome</keyword>
<dbReference type="InterPro" id="IPR056913">
    <property type="entry name" value="TRAPPC10/Trs130_N"/>
</dbReference>
<dbReference type="InterPro" id="IPR045126">
    <property type="entry name" value="TRAPPC10/Trs130"/>
</dbReference>
<evidence type="ECO:0000259" key="1">
    <source>
        <dbReference type="Pfam" id="PF23036"/>
    </source>
</evidence>
<dbReference type="PANTHER" id="PTHR13251:SF3">
    <property type="entry name" value="TRAFFICKING PROTEIN PARTICLE COMPLEX SUBUNIT 10"/>
    <property type="match status" value="1"/>
</dbReference>
<protein>
    <submittedName>
        <fullName evidence="4">Uncharacterized protein</fullName>
    </submittedName>
</protein>
<dbReference type="GO" id="GO:0005829">
    <property type="term" value="C:cytosol"/>
    <property type="evidence" value="ECO:0007669"/>
    <property type="project" value="GOC"/>
</dbReference>
<dbReference type="WBParaSite" id="ACRNAN_scaffold1864.g24095.t2">
    <property type="protein sequence ID" value="ACRNAN_scaffold1864.g24095.t2"/>
    <property type="gene ID" value="ACRNAN_scaffold1864.g24095"/>
</dbReference>